<proteinExistence type="predicted"/>
<evidence type="ECO:0000313" key="2">
    <source>
        <dbReference type="Proteomes" id="UP000190449"/>
    </source>
</evidence>
<evidence type="ECO:0008006" key="3">
    <source>
        <dbReference type="Google" id="ProtNLM"/>
    </source>
</evidence>
<dbReference type="EMBL" id="FUWU01000029">
    <property type="protein sequence ID" value="SJZ84533.1"/>
    <property type="molecule type" value="Genomic_DNA"/>
</dbReference>
<gene>
    <name evidence="1" type="ORF">SAMN02745108_01753</name>
</gene>
<dbReference type="Proteomes" id="UP000190449">
    <property type="component" value="Unassembled WGS sequence"/>
</dbReference>
<protein>
    <recommendedName>
        <fullName evidence="3">Outer membrane protein beta-barrel domain-containing protein</fullName>
    </recommendedName>
</protein>
<evidence type="ECO:0000313" key="1">
    <source>
        <dbReference type="EMBL" id="SJZ84533.1"/>
    </source>
</evidence>
<name>A0A1T4NZ50_9BACT</name>
<dbReference type="AlphaFoldDB" id="A0A1T4NZ50"/>
<reference evidence="1 2" key="1">
    <citation type="submission" date="2017-02" db="EMBL/GenBank/DDBJ databases">
        <authorList>
            <person name="Peterson S.W."/>
        </authorList>
    </citation>
    <scope>NUCLEOTIDE SEQUENCE [LARGE SCALE GENOMIC DNA]</scope>
    <source>
        <strain evidence="1 2">ATCC 43854</strain>
    </source>
</reference>
<organism evidence="1 2">
    <name type="scientific">Fibrobacter intestinalis</name>
    <dbReference type="NCBI Taxonomy" id="28122"/>
    <lineage>
        <taxon>Bacteria</taxon>
        <taxon>Pseudomonadati</taxon>
        <taxon>Fibrobacterota</taxon>
        <taxon>Fibrobacteria</taxon>
        <taxon>Fibrobacterales</taxon>
        <taxon>Fibrobacteraceae</taxon>
        <taxon>Fibrobacter</taxon>
    </lineage>
</organism>
<accession>A0A1T4NZ50</accession>
<dbReference type="RefSeq" id="WP_095849452.1">
    <property type="nucleotide sequence ID" value="NZ_FUWU01000029.1"/>
</dbReference>
<sequence length="183" mass="20168">MMKPGAISAILWGMVLAVSAHAGFFLEKDHSEEEVLVKEASYGFSWGGGAAFAYYLGGFDFSLSPQLAYRFQNDLAIASELALGLNADVHEAGLSVRAYIGDEDFVSFGSSTVYFKKHGDWLLAPRLFVDYGRNMKPWRRAHFALQGKVRLGFLVGESLGRERNGETKTAFTTISGTLAFIFF</sequence>
<dbReference type="STRING" id="28122.SAMN02745108_01753"/>